<dbReference type="InterPro" id="IPR003594">
    <property type="entry name" value="HATPase_dom"/>
</dbReference>
<dbReference type="InterPro" id="IPR013767">
    <property type="entry name" value="PAS_fold"/>
</dbReference>
<evidence type="ECO:0000313" key="9">
    <source>
        <dbReference type="EMBL" id="KKS11387.1"/>
    </source>
</evidence>
<keyword evidence="4" id="KW-0808">Transferase</keyword>
<dbReference type="PROSITE" id="PS50109">
    <property type="entry name" value="HIS_KIN"/>
    <property type="match status" value="1"/>
</dbReference>
<dbReference type="SMART" id="SM00387">
    <property type="entry name" value="HATPase_c"/>
    <property type="match status" value="1"/>
</dbReference>
<dbReference type="InterPro" id="IPR005467">
    <property type="entry name" value="His_kinase_dom"/>
</dbReference>
<proteinExistence type="predicted"/>
<accession>A0A0G0WH64</accession>
<dbReference type="Gene3D" id="3.30.450.20">
    <property type="entry name" value="PAS domain"/>
    <property type="match status" value="1"/>
</dbReference>
<dbReference type="FunFam" id="1.10.287.130:FF:000001">
    <property type="entry name" value="Two-component sensor histidine kinase"/>
    <property type="match status" value="1"/>
</dbReference>
<dbReference type="FunFam" id="3.30.565.10:FF:000006">
    <property type="entry name" value="Sensor histidine kinase WalK"/>
    <property type="match status" value="1"/>
</dbReference>
<dbReference type="CDD" id="cd00082">
    <property type="entry name" value="HisKA"/>
    <property type="match status" value="1"/>
</dbReference>
<evidence type="ECO:0000256" key="1">
    <source>
        <dbReference type="ARBA" id="ARBA00000085"/>
    </source>
</evidence>
<dbReference type="GO" id="GO:0000155">
    <property type="term" value="F:phosphorelay sensor kinase activity"/>
    <property type="evidence" value="ECO:0007669"/>
    <property type="project" value="InterPro"/>
</dbReference>
<dbReference type="SMART" id="SM00388">
    <property type="entry name" value="HisKA"/>
    <property type="match status" value="1"/>
</dbReference>
<name>A0A0G0WH64_9BACT</name>
<evidence type="ECO:0000256" key="5">
    <source>
        <dbReference type="ARBA" id="ARBA00022777"/>
    </source>
</evidence>
<dbReference type="SMART" id="SM00091">
    <property type="entry name" value="PAS"/>
    <property type="match status" value="1"/>
</dbReference>
<evidence type="ECO:0000259" key="8">
    <source>
        <dbReference type="PROSITE" id="PS50109"/>
    </source>
</evidence>
<dbReference type="InterPro" id="IPR035965">
    <property type="entry name" value="PAS-like_dom_sf"/>
</dbReference>
<evidence type="ECO:0000256" key="4">
    <source>
        <dbReference type="ARBA" id="ARBA00022679"/>
    </source>
</evidence>
<keyword evidence="5 9" id="KW-0418">Kinase</keyword>
<dbReference type="CDD" id="cd00075">
    <property type="entry name" value="HATPase"/>
    <property type="match status" value="1"/>
</dbReference>
<dbReference type="InterPro" id="IPR036890">
    <property type="entry name" value="HATPase_C_sf"/>
</dbReference>
<dbReference type="Pfam" id="PF00512">
    <property type="entry name" value="HisKA"/>
    <property type="match status" value="1"/>
</dbReference>
<evidence type="ECO:0000313" key="10">
    <source>
        <dbReference type="Proteomes" id="UP000034753"/>
    </source>
</evidence>
<evidence type="ECO:0000256" key="6">
    <source>
        <dbReference type="ARBA" id="ARBA00023012"/>
    </source>
</evidence>
<feature type="domain" description="Histidine kinase" evidence="8">
    <location>
        <begin position="158"/>
        <end position="377"/>
    </location>
</feature>
<protein>
    <recommendedName>
        <fullName evidence="2">histidine kinase</fullName>
        <ecNumber evidence="2">2.7.13.3</ecNumber>
    </recommendedName>
</protein>
<dbReference type="SUPFAM" id="SSF55785">
    <property type="entry name" value="PYP-like sensor domain (PAS domain)"/>
    <property type="match status" value="1"/>
</dbReference>
<organism evidence="9 10">
    <name type="scientific">Candidatus Daviesbacteria bacterium GW2011_GWB1_41_5</name>
    <dbReference type="NCBI Taxonomy" id="1618429"/>
    <lineage>
        <taxon>Bacteria</taxon>
        <taxon>Candidatus Daviesiibacteriota</taxon>
    </lineage>
</organism>
<evidence type="ECO:0000256" key="3">
    <source>
        <dbReference type="ARBA" id="ARBA00022553"/>
    </source>
</evidence>
<evidence type="ECO:0000256" key="7">
    <source>
        <dbReference type="ARBA" id="ARBA00023136"/>
    </source>
</evidence>
<dbReference type="PANTHER" id="PTHR43711:SF1">
    <property type="entry name" value="HISTIDINE KINASE 1"/>
    <property type="match status" value="1"/>
</dbReference>
<dbReference type="AlphaFoldDB" id="A0A0G0WH64"/>
<dbReference type="InterPro" id="IPR000014">
    <property type="entry name" value="PAS"/>
</dbReference>
<keyword evidence="3" id="KW-0597">Phosphoprotein</keyword>
<sequence>MQPASQLANTQQPQQSHIELKQKLAIDEAIISSVGDGLIITDKEAKILLMNPAASKMLRQDAKAVVGKDFIDTVPAADKNGTIISRDKRPILTVLSKGQSFTNHAANFYVRSDKSKFPAAITTSPIILSGEIIGSIITFRDITHEKEVDRMKTEFISLASHQLRTPLSAIRWFLEMLISGDAGPLNEEQAKFLKNINDSTIRMIALVNDLLNISRIESGRIMIEPKSTHLGNLLEELLREIKLKYQSKNQKVIVSYHPDLPKIHVDPNLIRAVYLNLLNNAIKYSPEGGEITVIISKKGDQIISQVSDNGFGIPKKEQHRVFEKFFRGSNIVKRVLDGTGLGLYLVKSIIESSNGKIWFQSEEGKGTTFWFSLPTKGILPKKGEVSINS</sequence>
<comment type="caution">
    <text evidence="9">The sequence shown here is derived from an EMBL/GenBank/DDBJ whole genome shotgun (WGS) entry which is preliminary data.</text>
</comment>
<dbReference type="InterPro" id="IPR004358">
    <property type="entry name" value="Sig_transdc_His_kin-like_C"/>
</dbReference>
<dbReference type="SUPFAM" id="SSF47384">
    <property type="entry name" value="Homodimeric domain of signal transducing histidine kinase"/>
    <property type="match status" value="1"/>
</dbReference>
<dbReference type="InterPro" id="IPR003661">
    <property type="entry name" value="HisK_dim/P_dom"/>
</dbReference>
<dbReference type="Pfam" id="PF02518">
    <property type="entry name" value="HATPase_c"/>
    <property type="match status" value="1"/>
</dbReference>
<dbReference type="NCBIfam" id="TIGR00229">
    <property type="entry name" value="sensory_box"/>
    <property type="match status" value="1"/>
</dbReference>
<dbReference type="Gene3D" id="3.30.565.10">
    <property type="entry name" value="Histidine kinase-like ATPase, C-terminal domain"/>
    <property type="match status" value="1"/>
</dbReference>
<dbReference type="SUPFAM" id="SSF55874">
    <property type="entry name" value="ATPase domain of HSP90 chaperone/DNA topoisomerase II/histidine kinase"/>
    <property type="match status" value="1"/>
</dbReference>
<comment type="catalytic activity">
    <reaction evidence="1">
        <text>ATP + protein L-histidine = ADP + protein N-phospho-L-histidine.</text>
        <dbReference type="EC" id="2.7.13.3"/>
    </reaction>
</comment>
<keyword evidence="6" id="KW-0902">Two-component regulatory system</keyword>
<dbReference type="CDD" id="cd00130">
    <property type="entry name" value="PAS"/>
    <property type="match status" value="1"/>
</dbReference>
<dbReference type="InterPro" id="IPR036097">
    <property type="entry name" value="HisK_dim/P_sf"/>
</dbReference>
<dbReference type="GO" id="GO:0006355">
    <property type="term" value="P:regulation of DNA-templated transcription"/>
    <property type="evidence" value="ECO:0007669"/>
    <property type="project" value="InterPro"/>
</dbReference>
<evidence type="ECO:0000256" key="2">
    <source>
        <dbReference type="ARBA" id="ARBA00012438"/>
    </source>
</evidence>
<gene>
    <name evidence="9" type="ORF">UU67_C0074G0004</name>
</gene>
<reference evidence="9 10" key="1">
    <citation type="journal article" date="2015" name="Nature">
        <title>rRNA introns, odd ribosomes, and small enigmatic genomes across a large radiation of phyla.</title>
        <authorList>
            <person name="Brown C.T."/>
            <person name="Hug L.A."/>
            <person name="Thomas B.C."/>
            <person name="Sharon I."/>
            <person name="Castelle C.J."/>
            <person name="Singh A."/>
            <person name="Wilkins M.J."/>
            <person name="Williams K.H."/>
            <person name="Banfield J.F."/>
        </authorList>
    </citation>
    <scope>NUCLEOTIDE SEQUENCE [LARGE SCALE GENOMIC DNA]</scope>
</reference>
<dbReference type="Gene3D" id="1.10.287.130">
    <property type="match status" value="1"/>
</dbReference>
<dbReference type="Pfam" id="PF00989">
    <property type="entry name" value="PAS"/>
    <property type="match status" value="1"/>
</dbReference>
<dbReference type="EC" id="2.7.13.3" evidence="2"/>
<keyword evidence="7" id="KW-0472">Membrane</keyword>
<dbReference type="Proteomes" id="UP000034753">
    <property type="component" value="Unassembled WGS sequence"/>
</dbReference>
<dbReference type="InterPro" id="IPR050736">
    <property type="entry name" value="Sensor_HK_Regulatory"/>
</dbReference>
<dbReference type="PANTHER" id="PTHR43711">
    <property type="entry name" value="TWO-COMPONENT HISTIDINE KINASE"/>
    <property type="match status" value="1"/>
</dbReference>
<dbReference type="EMBL" id="LCBN01000074">
    <property type="protein sequence ID" value="KKS11387.1"/>
    <property type="molecule type" value="Genomic_DNA"/>
</dbReference>
<dbReference type="PRINTS" id="PR00344">
    <property type="entry name" value="BCTRLSENSOR"/>
</dbReference>